<proteinExistence type="predicted"/>
<organism evidence="2 3">
    <name type="scientific">Piloderma croceum (strain F 1598)</name>
    <dbReference type="NCBI Taxonomy" id="765440"/>
    <lineage>
        <taxon>Eukaryota</taxon>
        <taxon>Fungi</taxon>
        <taxon>Dikarya</taxon>
        <taxon>Basidiomycota</taxon>
        <taxon>Agaricomycotina</taxon>
        <taxon>Agaricomycetes</taxon>
        <taxon>Agaricomycetidae</taxon>
        <taxon>Atheliales</taxon>
        <taxon>Atheliaceae</taxon>
        <taxon>Piloderma</taxon>
    </lineage>
</organism>
<name>A0A0C3ETW8_PILCF</name>
<evidence type="ECO:0000256" key="1">
    <source>
        <dbReference type="SAM" id="MobiDB-lite"/>
    </source>
</evidence>
<feature type="region of interest" description="Disordered" evidence="1">
    <location>
        <begin position="31"/>
        <end position="68"/>
    </location>
</feature>
<evidence type="ECO:0000313" key="3">
    <source>
        <dbReference type="Proteomes" id="UP000054166"/>
    </source>
</evidence>
<reference evidence="3" key="2">
    <citation type="submission" date="2015-01" db="EMBL/GenBank/DDBJ databases">
        <title>Evolutionary Origins and Diversification of the Mycorrhizal Mutualists.</title>
        <authorList>
            <consortium name="DOE Joint Genome Institute"/>
            <consortium name="Mycorrhizal Genomics Consortium"/>
            <person name="Kohler A."/>
            <person name="Kuo A."/>
            <person name="Nagy L.G."/>
            <person name="Floudas D."/>
            <person name="Copeland A."/>
            <person name="Barry K.W."/>
            <person name="Cichocki N."/>
            <person name="Veneault-Fourrey C."/>
            <person name="LaButti K."/>
            <person name="Lindquist E.A."/>
            <person name="Lipzen A."/>
            <person name="Lundell T."/>
            <person name="Morin E."/>
            <person name="Murat C."/>
            <person name="Riley R."/>
            <person name="Ohm R."/>
            <person name="Sun H."/>
            <person name="Tunlid A."/>
            <person name="Henrissat B."/>
            <person name="Grigoriev I.V."/>
            <person name="Hibbett D.S."/>
            <person name="Martin F."/>
        </authorList>
    </citation>
    <scope>NUCLEOTIDE SEQUENCE [LARGE SCALE GENOMIC DNA]</scope>
    <source>
        <strain evidence="3">F 1598</strain>
    </source>
</reference>
<dbReference type="HOGENOM" id="CLU_2794859_0_0_1"/>
<evidence type="ECO:0000313" key="2">
    <source>
        <dbReference type="EMBL" id="KIM71514.1"/>
    </source>
</evidence>
<reference evidence="2 3" key="1">
    <citation type="submission" date="2014-04" db="EMBL/GenBank/DDBJ databases">
        <authorList>
            <consortium name="DOE Joint Genome Institute"/>
            <person name="Kuo A."/>
            <person name="Tarkka M."/>
            <person name="Buscot F."/>
            <person name="Kohler A."/>
            <person name="Nagy L.G."/>
            <person name="Floudas D."/>
            <person name="Copeland A."/>
            <person name="Barry K.W."/>
            <person name="Cichocki N."/>
            <person name="Veneault-Fourrey C."/>
            <person name="LaButti K."/>
            <person name="Lindquist E.A."/>
            <person name="Lipzen A."/>
            <person name="Lundell T."/>
            <person name="Morin E."/>
            <person name="Murat C."/>
            <person name="Sun H."/>
            <person name="Tunlid A."/>
            <person name="Henrissat B."/>
            <person name="Grigoriev I.V."/>
            <person name="Hibbett D.S."/>
            <person name="Martin F."/>
            <person name="Nordberg H.P."/>
            <person name="Cantor M.N."/>
            <person name="Hua S.X."/>
        </authorList>
    </citation>
    <scope>NUCLEOTIDE SEQUENCE [LARGE SCALE GENOMIC DNA]</scope>
    <source>
        <strain evidence="2 3">F 1598</strain>
    </source>
</reference>
<dbReference type="Proteomes" id="UP000054166">
    <property type="component" value="Unassembled WGS sequence"/>
</dbReference>
<keyword evidence="3" id="KW-1185">Reference proteome</keyword>
<sequence>MSHRNKNQSEVIRGDECGDYCSVDLVRGMAKEARRAEEGKPKQDKTTEKRPNKKERQYEKQREQRWRT</sequence>
<protein>
    <submittedName>
        <fullName evidence="2">Uncharacterized protein</fullName>
    </submittedName>
</protein>
<dbReference type="InParanoid" id="A0A0C3ETW8"/>
<dbReference type="AlphaFoldDB" id="A0A0C3ETW8"/>
<dbReference type="EMBL" id="KN833292">
    <property type="protein sequence ID" value="KIM71514.1"/>
    <property type="molecule type" value="Genomic_DNA"/>
</dbReference>
<accession>A0A0C3ETW8</accession>
<gene>
    <name evidence="2" type="ORF">PILCRDRAFT_830283</name>
</gene>